<keyword evidence="1" id="KW-0489">Methyltransferase</keyword>
<dbReference type="Pfam" id="PF13489">
    <property type="entry name" value="Methyltransf_23"/>
    <property type="match status" value="1"/>
</dbReference>
<dbReference type="GO" id="GO:0032259">
    <property type="term" value="P:methylation"/>
    <property type="evidence" value="ECO:0007669"/>
    <property type="project" value="UniProtKB-KW"/>
</dbReference>
<gene>
    <name evidence="1" type="ORF">BU16DRAFT_492223</name>
</gene>
<evidence type="ECO:0000313" key="2">
    <source>
        <dbReference type="Proteomes" id="UP000799750"/>
    </source>
</evidence>
<proteinExistence type="predicted"/>
<dbReference type="OrthoDB" id="184880at2759"/>
<dbReference type="EMBL" id="MU004194">
    <property type="protein sequence ID" value="KAF2492515.1"/>
    <property type="molecule type" value="Genomic_DNA"/>
</dbReference>
<keyword evidence="1" id="KW-0808">Transferase</keyword>
<reference evidence="1" key="1">
    <citation type="journal article" date="2020" name="Stud. Mycol.">
        <title>101 Dothideomycetes genomes: a test case for predicting lifestyles and emergence of pathogens.</title>
        <authorList>
            <person name="Haridas S."/>
            <person name="Albert R."/>
            <person name="Binder M."/>
            <person name="Bloem J."/>
            <person name="Labutti K."/>
            <person name="Salamov A."/>
            <person name="Andreopoulos B."/>
            <person name="Baker S."/>
            <person name="Barry K."/>
            <person name="Bills G."/>
            <person name="Bluhm B."/>
            <person name="Cannon C."/>
            <person name="Castanera R."/>
            <person name="Culley D."/>
            <person name="Daum C."/>
            <person name="Ezra D."/>
            <person name="Gonzalez J."/>
            <person name="Henrissat B."/>
            <person name="Kuo A."/>
            <person name="Liang C."/>
            <person name="Lipzen A."/>
            <person name="Lutzoni F."/>
            <person name="Magnuson J."/>
            <person name="Mondo S."/>
            <person name="Nolan M."/>
            <person name="Ohm R."/>
            <person name="Pangilinan J."/>
            <person name="Park H.-J."/>
            <person name="Ramirez L."/>
            <person name="Alfaro M."/>
            <person name="Sun H."/>
            <person name="Tritt A."/>
            <person name="Yoshinaga Y."/>
            <person name="Zwiers L.-H."/>
            <person name="Turgeon B."/>
            <person name="Goodwin S."/>
            <person name="Spatafora J."/>
            <person name="Crous P."/>
            <person name="Grigoriev I."/>
        </authorList>
    </citation>
    <scope>NUCLEOTIDE SEQUENCE</scope>
    <source>
        <strain evidence="1">CBS 269.34</strain>
    </source>
</reference>
<dbReference type="InterPro" id="IPR029063">
    <property type="entry name" value="SAM-dependent_MTases_sf"/>
</dbReference>
<dbReference type="AlphaFoldDB" id="A0A6A6QJH1"/>
<dbReference type="GO" id="GO:0008168">
    <property type="term" value="F:methyltransferase activity"/>
    <property type="evidence" value="ECO:0007669"/>
    <property type="project" value="UniProtKB-KW"/>
</dbReference>
<accession>A0A6A6QJH1</accession>
<feature type="non-terminal residue" evidence="1">
    <location>
        <position position="247"/>
    </location>
</feature>
<organism evidence="1 2">
    <name type="scientific">Lophium mytilinum</name>
    <dbReference type="NCBI Taxonomy" id="390894"/>
    <lineage>
        <taxon>Eukaryota</taxon>
        <taxon>Fungi</taxon>
        <taxon>Dikarya</taxon>
        <taxon>Ascomycota</taxon>
        <taxon>Pezizomycotina</taxon>
        <taxon>Dothideomycetes</taxon>
        <taxon>Pleosporomycetidae</taxon>
        <taxon>Mytilinidiales</taxon>
        <taxon>Mytilinidiaceae</taxon>
        <taxon>Lophium</taxon>
    </lineage>
</organism>
<evidence type="ECO:0000313" key="1">
    <source>
        <dbReference type="EMBL" id="KAF2492515.1"/>
    </source>
</evidence>
<protein>
    <submittedName>
        <fullName evidence="1">Putative methyltransferase</fullName>
    </submittedName>
</protein>
<dbReference type="Proteomes" id="UP000799750">
    <property type="component" value="Unassembled WGS sequence"/>
</dbReference>
<keyword evidence="2" id="KW-1185">Reference proteome</keyword>
<name>A0A6A6QJH1_9PEZI</name>
<dbReference type="SUPFAM" id="SSF53335">
    <property type="entry name" value="S-adenosyl-L-methionine-dependent methyltransferases"/>
    <property type="match status" value="1"/>
</dbReference>
<dbReference type="Gene3D" id="3.40.50.150">
    <property type="entry name" value="Vaccinia Virus protein VP39"/>
    <property type="match status" value="1"/>
</dbReference>
<sequence>MATQDEFNGREYLLESDAEGRRLRDQHEMFKAANGNKIILAPIDLNKSNLHILDVGTYDGTLLLDLYHHFIPAHIRETDQLLGVDLLGSHFPSSPVKGMSFQKQNILEPWPENLLGTFDLVHQRLMLAAAGPNTENNVRQTLQLVKPGGWVQFVEAEQAIGPNDGPVMHQFISLMGEFFGFMRVPMTYAHALPQWLQEAGFEDVETAVVPIPYGCRQPDACLREKGYSSMSVALNGILGHTRMLPGG</sequence>